<comment type="caution">
    <text evidence="1">The sequence shown here is derived from an EMBL/GenBank/DDBJ whole genome shotgun (WGS) entry which is preliminary data.</text>
</comment>
<sequence>MRDISPLKHGPRPYTHGPQNLPFLVELENELATCAHQLPIEFGKHTRPAHVSLVFTTLWSDSSSESSTMRSLRLVLLVTKFGKYLDDLSTPRSADVDLSAARYLLPPTQSCARPSKYLALSLVSYGKNRELEKSGLGAVMESSLRVVRRPIWIRAQVLSRYDKYGA</sequence>
<evidence type="ECO:0000313" key="1">
    <source>
        <dbReference type="EMBL" id="KAF9511427.1"/>
    </source>
</evidence>
<dbReference type="EMBL" id="MU129000">
    <property type="protein sequence ID" value="KAF9511427.1"/>
    <property type="molecule type" value="Genomic_DNA"/>
</dbReference>
<gene>
    <name evidence="1" type="ORF">BS47DRAFT_1172743</name>
</gene>
<protein>
    <submittedName>
        <fullName evidence="1">Uncharacterized protein</fullName>
    </submittedName>
</protein>
<accession>A0A9P6ATJ5</accession>
<dbReference type="AlphaFoldDB" id="A0A9P6ATJ5"/>
<dbReference type="Proteomes" id="UP000886523">
    <property type="component" value="Unassembled WGS sequence"/>
</dbReference>
<name>A0A9P6ATJ5_9AGAM</name>
<organism evidence="1 2">
    <name type="scientific">Hydnum rufescens UP504</name>
    <dbReference type="NCBI Taxonomy" id="1448309"/>
    <lineage>
        <taxon>Eukaryota</taxon>
        <taxon>Fungi</taxon>
        <taxon>Dikarya</taxon>
        <taxon>Basidiomycota</taxon>
        <taxon>Agaricomycotina</taxon>
        <taxon>Agaricomycetes</taxon>
        <taxon>Cantharellales</taxon>
        <taxon>Hydnaceae</taxon>
        <taxon>Hydnum</taxon>
    </lineage>
</organism>
<evidence type="ECO:0000313" key="2">
    <source>
        <dbReference type="Proteomes" id="UP000886523"/>
    </source>
</evidence>
<reference evidence="1" key="1">
    <citation type="journal article" date="2020" name="Nat. Commun.">
        <title>Large-scale genome sequencing of mycorrhizal fungi provides insights into the early evolution of symbiotic traits.</title>
        <authorList>
            <person name="Miyauchi S."/>
            <person name="Kiss E."/>
            <person name="Kuo A."/>
            <person name="Drula E."/>
            <person name="Kohler A."/>
            <person name="Sanchez-Garcia M."/>
            <person name="Morin E."/>
            <person name="Andreopoulos B."/>
            <person name="Barry K.W."/>
            <person name="Bonito G."/>
            <person name="Buee M."/>
            <person name="Carver A."/>
            <person name="Chen C."/>
            <person name="Cichocki N."/>
            <person name="Clum A."/>
            <person name="Culley D."/>
            <person name="Crous P.W."/>
            <person name="Fauchery L."/>
            <person name="Girlanda M."/>
            <person name="Hayes R.D."/>
            <person name="Keri Z."/>
            <person name="LaButti K."/>
            <person name="Lipzen A."/>
            <person name="Lombard V."/>
            <person name="Magnuson J."/>
            <person name="Maillard F."/>
            <person name="Murat C."/>
            <person name="Nolan M."/>
            <person name="Ohm R.A."/>
            <person name="Pangilinan J."/>
            <person name="Pereira M.F."/>
            <person name="Perotto S."/>
            <person name="Peter M."/>
            <person name="Pfister S."/>
            <person name="Riley R."/>
            <person name="Sitrit Y."/>
            <person name="Stielow J.B."/>
            <person name="Szollosi G."/>
            <person name="Zifcakova L."/>
            <person name="Stursova M."/>
            <person name="Spatafora J.W."/>
            <person name="Tedersoo L."/>
            <person name="Vaario L.M."/>
            <person name="Yamada A."/>
            <person name="Yan M."/>
            <person name="Wang P."/>
            <person name="Xu J."/>
            <person name="Bruns T."/>
            <person name="Baldrian P."/>
            <person name="Vilgalys R."/>
            <person name="Dunand C."/>
            <person name="Henrissat B."/>
            <person name="Grigoriev I.V."/>
            <person name="Hibbett D."/>
            <person name="Nagy L.G."/>
            <person name="Martin F.M."/>
        </authorList>
    </citation>
    <scope>NUCLEOTIDE SEQUENCE</scope>
    <source>
        <strain evidence="1">UP504</strain>
    </source>
</reference>
<proteinExistence type="predicted"/>
<keyword evidence="2" id="KW-1185">Reference proteome</keyword>